<reference evidence="4 5" key="1">
    <citation type="submission" date="2020-05" db="EMBL/GenBank/DDBJ databases">
        <title>Genome sequence of Isoptericola sp. JC619 isolated from Chilika lagoon, India.</title>
        <authorList>
            <person name="Kumar D."/>
            <person name="Appam K."/>
            <person name="Gandham S."/>
            <person name="Uppada J."/>
            <person name="Sasikala C."/>
            <person name="Venkata Ramana C."/>
        </authorList>
    </citation>
    <scope>NUCLEOTIDE SEQUENCE [LARGE SCALE GENOMIC DNA]</scope>
    <source>
        <strain evidence="4 5">JC619</strain>
    </source>
</reference>
<protein>
    <submittedName>
        <fullName evidence="4">DUF4129 domain-containing protein</fullName>
    </submittedName>
</protein>
<evidence type="ECO:0000313" key="4">
    <source>
        <dbReference type="EMBL" id="NNU26272.1"/>
    </source>
</evidence>
<feature type="compositionally biased region" description="Low complexity" evidence="1">
    <location>
        <begin position="109"/>
        <end position="119"/>
    </location>
</feature>
<feature type="region of interest" description="Disordered" evidence="1">
    <location>
        <begin position="43"/>
        <end position="64"/>
    </location>
</feature>
<proteinExistence type="predicted"/>
<organism evidence="4 5">
    <name type="scientific">Isoptericola sediminis</name>
    <dbReference type="NCBI Taxonomy" id="2733572"/>
    <lineage>
        <taxon>Bacteria</taxon>
        <taxon>Bacillati</taxon>
        <taxon>Actinomycetota</taxon>
        <taxon>Actinomycetes</taxon>
        <taxon>Micrococcales</taxon>
        <taxon>Promicromonosporaceae</taxon>
        <taxon>Isoptericola</taxon>
    </lineage>
</organism>
<name>A0A849JSI9_9MICO</name>
<dbReference type="InterPro" id="IPR025403">
    <property type="entry name" value="TgpA-like_C"/>
</dbReference>
<keyword evidence="5" id="KW-1185">Reference proteome</keyword>
<comment type="caution">
    <text evidence="4">The sequence shown here is derived from an EMBL/GenBank/DDBJ whole genome shotgun (WGS) entry which is preliminary data.</text>
</comment>
<keyword evidence="2" id="KW-1133">Transmembrane helix</keyword>
<dbReference type="Pfam" id="PF13559">
    <property type="entry name" value="DUF4129"/>
    <property type="match status" value="1"/>
</dbReference>
<dbReference type="PANTHER" id="PTHR42736:SF1">
    <property type="entry name" value="PROTEIN-GLUTAMINE GAMMA-GLUTAMYLTRANSFERASE"/>
    <property type="match status" value="1"/>
</dbReference>
<evidence type="ECO:0000256" key="1">
    <source>
        <dbReference type="SAM" id="MobiDB-lite"/>
    </source>
</evidence>
<gene>
    <name evidence="4" type="ORF">HLI28_01770</name>
</gene>
<dbReference type="Proteomes" id="UP000557204">
    <property type="component" value="Unassembled WGS sequence"/>
</dbReference>
<keyword evidence="2" id="KW-0812">Transmembrane</keyword>
<evidence type="ECO:0000256" key="2">
    <source>
        <dbReference type="SAM" id="Phobius"/>
    </source>
</evidence>
<feature type="region of interest" description="Disordered" evidence="1">
    <location>
        <begin position="102"/>
        <end position="128"/>
    </location>
</feature>
<dbReference type="RefSeq" id="WP_171245773.1">
    <property type="nucleotide sequence ID" value="NZ_JABFAJ010000003.1"/>
</dbReference>
<sequence>MNRPHPGGRPLLLTGLATLVVLGAATATPWQVRMPTALAGLGGLDLPDGPTPSAVPSPVEDLQTTEPDDSLLTVLLLVGAAVAFLLLALVARRVLTMLQAAPPAPQDPDQPAAGAALAGTEAPSVPLPALDDAVTRALGRLDDARTPHDAVVAAWVALEDAAAEHGTPRDPAQTPTEYTQDLLARTPAPPAEVTTLRRLYQQARFADHPTTDAQVGDARAALTRIARRLATAPTADRTP</sequence>
<keyword evidence="2" id="KW-0472">Membrane</keyword>
<evidence type="ECO:0000313" key="5">
    <source>
        <dbReference type="Proteomes" id="UP000557204"/>
    </source>
</evidence>
<accession>A0A849JSI9</accession>
<feature type="transmembrane region" description="Helical" evidence="2">
    <location>
        <begin position="71"/>
        <end position="91"/>
    </location>
</feature>
<evidence type="ECO:0000259" key="3">
    <source>
        <dbReference type="Pfam" id="PF13559"/>
    </source>
</evidence>
<dbReference type="PANTHER" id="PTHR42736">
    <property type="entry name" value="PROTEIN-GLUTAMINE GAMMA-GLUTAMYLTRANSFERASE"/>
    <property type="match status" value="1"/>
</dbReference>
<dbReference type="AlphaFoldDB" id="A0A849JSI9"/>
<dbReference type="InterPro" id="IPR052901">
    <property type="entry name" value="Bact_TGase-like"/>
</dbReference>
<feature type="domain" description="Protein-glutamine gamma-glutamyltransferase-like C-terminal" evidence="3">
    <location>
        <begin position="154"/>
        <end position="222"/>
    </location>
</feature>
<dbReference type="EMBL" id="JABFAJ010000003">
    <property type="protein sequence ID" value="NNU26272.1"/>
    <property type="molecule type" value="Genomic_DNA"/>
</dbReference>